<dbReference type="AlphaFoldDB" id="A0A7C1FG31"/>
<dbReference type="GO" id="GO:0016757">
    <property type="term" value="F:glycosyltransferase activity"/>
    <property type="evidence" value="ECO:0007669"/>
    <property type="project" value="UniProtKB-KW"/>
</dbReference>
<protein>
    <submittedName>
        <fullName evidence="4">Phosphoribosyltransferase</fullName>
    </submittedName>
</protein>
<evidence type="ECO:0000256" key="1">
    <source>
        <dbReference type="ARBA" id="ARBA00022676"/>
    </source>
</evidence>
<sequence>MKHVYLTWSELEELVSRLIFKLNTPYDLILAITRGGIIPGGMIAEALKMKEVLTAAVLFPEDPGQRSMLSWPRFLQFPADELLRGRKILVVDNLWYRGRTIMAVKGRIEIAGGYPELAVLHWKKASSIFSDDEPNYYAQITEDFIHYPWQRIDDSDYRVRIEPSYS</sequence>
<dbReference type="OMA" id="LDCKNIH"/>
<dbReference type="CDD" id="cd06223">
    <property type="entry name" value="PRTases_typeI"/>
    <property type="match status" value="1"/>
</dbReference>
<gene>
    <name evidence="4" type="ORF">ENQ20_05110</name>
</gene>
<dbReference type="EMBL" id="DSMG01000055">
    <property type="protein sequence ID" value="HDX30856.1"/>
    <property type="molecule type" value="Genomic_DNA"/>
</dbReference>
<keyword evidence="2 4" id="KW-0808">Transferase</keyword>
<evidence type="ECO:0000256" key="2">
    <source>
        <dbReference type="ARBA" id="ARBA00022679"/>
    </source>
</evidence>
<evidence type="ECO:0000313" key="4">
    <source>
        <dbReference type="EMBL" id="HDX30856.1"/>
    </source>
</evidence>
<organism evidence="4">
    <name type="scientific">Caldilinea aerophila</name>
    <dbReference type="NCBI Taxonomy" id="133453"/>
    <lineage>
        <taxon>Bacteria</taxon>
        <taxon>Bacillati</taxon>
        <taxon>Chloroflexota</taxon>
        <taxon>Caldilineae</taxon>
        <taxon>Caldilineales</taxon>
        <taxon>Caldilineaceae</taxon>
        <taxon>Caldilinea</taxon>
    </lineage>
</organism>
<keyword evidence="1 4" id="KW-0328">Glycosyltransferase</keyword>
<name>A0A7C1FG31_9CHLR</name>
<dbReference type="PANTHER" id="PTHR43363">
    <property type="entry name" value="HYPOXANTHINE PHOSPHORIBOSYLTRANSFERASE"/>
    <property type="match status" value="1"/>
</dbReference>
<comment type="caution">
    <text evidence="4">The sequence shown here is derived from an EMBL/GenBank/DDBJ whole genome shotgun (WGS) entry which is preliminary data.</text>
</comment>
<dbReference type="InterPro" id="IPR029057">
    <property type="entry name" value="PRTase-like"/>
</dbReference>
<proteinExistence type="predicted"/>
<dbReference type="Pfam" id="PF00156">
    <property type="entry name" value="Pribosyltran"/>
    <property type="match status" value="1"/>
</dbReference>
<dbReference type="InterPro" id="IPR000836">
    <property type="entry name" value="PRTase_dom"/>
</dbReference>
<feature type="domain" description="Phosphoribosyltransferase" evidence="3">
    <location>
        <begin position="11"/>
        <end position="149"/>
    </location>
</feature>
<accession>A0A7C1FG31</accession>
<dbReference type="SUPFAM" id="SSF53271">
    <property type="entry name" value="PRTase-like"/>
    <property type="match status" value="1"/>
</dbReference>
<evidence type="ECO:0000259" key="3">
    <source>
        <dbReference type="Pfam" id="PF00156"/>
    </source>
</evidence>
<reference evidence="4" key="1">
    <citation type="journal article" date="2020" name="mSystems">
        <title>Genome- and Community-Level Interaction Insights into Carbon Utilization and Element Cycling Functions of Hydrothermarchaeota in Hydrothermal Sediment.</title>
        <authorList>
            <person name="Zhou Z."/>
            <person name="Liu Y."/>
            <person name="Xu W."/>
            <person name="Pan J."/>
            <person name="Luo Z.H."/>
            <person name="Li M."/>
        </authorList>
    </citation>
    <scope>NUCLEOTIDE SEQUENCE [LARGE SCALE GENOMIC DNA]</scope>
    <source>
        <strain evidence="4">SpSt-289</strain>
    </source>
</reference>
<dbReference type="PANTHER" id="PTHR43363:SF1">
    <property type="entry name" value="HYPOXANTHINE-GUANINE PHOSPHORIBOSYLTRANSFERASE"/>
    <property type="match status" value="1"/>
</dbReference>
<dbReference type="Gene3D" id="3.40.50.2020">
    <property type="match status" value="1"/>
</dbReference>